<dbReference type="VEuPathDB" id="FungiDB:RO3G_05572"/>
<proteinExistence type="predicted"/>
<dbReference type="OrthoDB" id="2226573at2759"/>
<dbReference type="GeneID" id="93612543"/>
<evidence type="ECO:0000313" key="2">
    <source>
        <dbReference type="Proteomes" id="UP000009138"/>
    </source>
</evidence>
<name>I1BXD7_RHIO9</name>
<dbReference type="InParanoid" id="I1BXD7"/>
<gene>
    <name evidence="1" type="ORF">RO3G_05572</name>
</gene>
<protein>
    <submittedName>
        <fullName evidence="1">Uncharacterized protein</fullName>
    </submittedName>
</protein>
<sequence>MKDIAEEDYIYSLEQAEKHENNEYRIWASNIRKNDYMAFSLSSTLDYWRYLFDKEKEAKKG</sequence>
<organism evidence="1 2">
    <name type="scientific">Rhizopus delemar (strain RA 99-880 / ATCC MYA-4621 / FGSC 9543 / NRRL 43880)</name>
    <name type="common">Mucormycosis agent</name>
    <name type="synonym">Rhizopus arrhizus var. delemar</name>
    <dbReference type="NCBI Taxonomy" id="246409"/>
    <lineage>
        <taxon>Eukaryota</taxon>
        <taxon>Fungi</taxon>
        <taxon>Fungi incertae sedis</taxon>
        <taxon>Mucoromycota</taxon>
        <taxon>Mucoromycotina</taxon>
        <taxon>Mucoromycetes</taxon>
        <taxon>Mucorales</taxon>
        <taxon>Mucorineae</taxon>
        <taxon>Rhizopodaceae</taxon>
        <taxon>Rhizopus</taxon>
    </lineage>
</organism>
<evidence type="ECO:0000313" key="1">
    <source>
        <dbReference type="EMBL" id="EIE80867.1"/>
    </source>
</evidence>
<dbReference type="EMBL" id="CH476735">
    <property type="protein sequence ID" value="EIE80867.1"/>
    <property type="molecule type" value="Genomic_DNA"/>
</dbReference>
<reference evidence="1 2" key="1">
    <citation type="journal article" date="2009" name="PLoS Genet.">
        <title>Genomic analysis of the basal lineage fungus Rhizopus oryzae reveals a whole-genome duplication.</title>
        <authorList>
            <person name="Ma L.-J."/>
            <person name="Ibrahim A.S."/>
            <person name="Skory C."/>
            <person name="Grabherr M.G."/>
            <person name="Burger G."/>
            <person name="Butler M."/>
            <person name="Elias M."/>
            <person name="Idnurm A."/>
            <person name="Lang B.F."/>
            <person name="Sone T."/>
            <person name="Abe A."/>
            <person name="Calvo S.E."/>
            <person name="Corrochano L.M."/>
            <person name="Engels R."/>
            <person name="Fu J."/>
            <person name="Hansberg W."/>
            <person name="Kim J.-M."/>
            <person name="Kodira C.D."/>
            <person name="Koehrsen M.J."/>
            <person name="Liu B."/>
            <person name="Miranda-Saavedra D."/>
            <person name="O'Leary S."/>
            <person name="Ortiz-Castellanos L."/>
            <person name="Poulter R."/>
            <person name="Rodriguez-Romero J."/>
            <person name="Ruiz-Herrera J."/>
            <person name="Shen Y.-Q."/>
            <person name="Zeng Q."/>
            <person name="Galagan J."/>
            <person name="Birren B.W."/>
            <person name="Cuomo C.A."/>
            <person name="Wickes B.L."/>
        </authorList>
    </citation>
    <scope>NUCLEOTIDE SEQUENCE [LARGE SCALE GENOMIC DNA]</scope>
    <source>
        <strain evidence="2">RA 99-880 / ATCC MYA-4621 / FGSC 9543 / NRRL 43880</strain>
    </source>
</reference>
<accession>I1BXD7</accession>
<dbReference type="AlphaFoldDB" id="I1BXD7"/>
<dbReference type="Proteomes" id="UP000009138">
    <property type="component" value="Unassembled WGS sequence"/>
</dbReference>
<dbReference type="RefSeq" id="XP_067516263.1">
    <property type="nucleotide sequence ID" value="XM_067660162.1"/>
</dbReference>
<keyword evidence="2" id="KW-1185">Reference proteome</keyword>